<evidence type="ECO:0000259" key="2">
    <source>
        <dbReference type="Pfam" id="PF08327"/>
    </source>
</evidence>
<accession>A0A1Q2CHN5</accession>
<reference evidence="3 4" key="1">
    <citation type="journal article" date="2016" name="Int. J. Syst. Evol. Microbiol.">
        <title>Tessaracoccus flavus sp. nov., isolated from the drainage system of a lindane-producing factory.</title>
        <authorList>
            <person name="Kumari R."/>
            <person name="Singh P."/>
            <person name="Schumann P."/>
            <person name="Lal R."/>
        </authorList>
    </citation>
    <scope>NUCLEOTIDE SEQUENCE [LARGE SCALE GENOMIC DNA]</scope>
    <source>
        <strain evidence="3 4">RP1T</strain>
    </source>
</reference>
<dbReference type="Pfam" id="PF08327">
    <property type="entry name" value="AHSA1"/>
    <property type="match status" value="1"/>
</dbReference>
<sequence>MDTVAEELTDSKSVKVTHVVARPLDNVWGALMKPQGAAALLGEGGELGNKGEDWRANDGTYGVTRSFHPKEQIRFSWHASEGAPRTLVDLHLRPAGDQTELEIAHEHLPEDADTEELRRRWREVLTRIEEASA</sequence>
<dbReference type="InterPro" id="IPR013538">
    <property type="entry name" value="ASHA1/2-like_C"/>
</dbReference>
<dbReference type="Gene3D" id="3.30.530.20">
    <property type="match status" value="1"/>
</dbReference>
<dbReference type="CDD" id="cd07814">
    <property type="entry name" value="SRPBCC_CalC_Aha1-like"/>
    <property type="match status" value="1"/>
</dbReference>
<dbReference type="AlphaFoldDB" id="A0A1Q2CHN5"/>
<keyword evidence="4" id="KW-1185">Reference proteome</keyword>
<evidence type="ECO:0000256" key="1">
    <source>
        <dbReference type="ARBA" id="ARBA00006817"/>
    </source>
</evidence>
<dbReference type="STRING" id="1610493.RPIT_13060"/>
<dbReference type="KEGG" id="tfl:RPIT_13060"/>
<dbReference type="InterPro" id="IPR023393">
    <property type="entry name" value="START-like_dom_sf"/>
</dbReference>
<protein>
    <recommendedName>
        <fullName evidence="2">Activator of Hsp90 ATPase homologue 1/2-like C-terminal domain-containing protein</fullName>
    </recommendedName>
</protein>
<dbReference type="Proteomes" id="UP000188324">
    <property type="component" value="Chromosome"/>
</dbReference>
<evidence type="ECO:0000313" key="3">
    <source>
        <dbReference type="EMBL" id="AQP45622.1"/>
    </source>
</evidence>
<dbReference type="SUPFAM" id="SSF55961">
    <property type="entry name" value="Bet v1-like"/>
    <property type="match status" value="1"/>
</dbReference>
<proteinExistence type="inferred from homology"/>
<comment type="similarity">
    <text evidence="1">Belongs to the AHA1 family.</text>
</comment>
<name>A0A1Q2CHN5_9ACTN</name>
<dbReference type="EMBL" id="CP019605">
    <property type="protein sequence ID" value="AQP45622.1"/>
    <property type="molecule type" value="Genomic_DNA"/>
</dbReference>
<gene>
    <name evidence="3" type="ORF">RPIT_13060</name>
</gene>
<organism evidence="3 4">
    <name type="scientific">Tessaracoccus flavus</name>
    <dbReference type="NCBI Taxonomy" id="1610493"/>
    <lineage>
        <taxon>Bacteria</taxon>
        <taxon>Bacillati</taxon>
        <taxon>Actinomycetota</taxon>
        <taxon>Actinomycetes</taxon>
        <taxon>Propionibacteriales</taxon>
        <taxon>Propionibacteriaceae</taxon>
        <taxon>Tessaracoccus</taxon>
    </lineage>
</organism>
<dbReference type="OrthoDB" id="3828589at2"/>
<feature type="domain" description="Activator of Hsp90 ATPase homologue 1/2-like C-terminal" evidence="2">
    <location>
        <begin position="49"/>
        <end position="131"/>
    </location>
</feature>
<evidence type="ECO:0000313" key="4">
    <source>
        <dbReference type="Proteomes" id="UP000188324"/>
    </source>
</evidence>